<feature type="domain" description="Caspase family p20" evidence="1">
    <location>
        <begin position="407"/>
        <end position="535"/>
    </location>
</feature>
<dbReference type="EMBL" id="OV696687">
    <property type="protein sequence ID" value="CAH1252721.1"/>
    <property type="molecule type" value="Genomic_DNA"/>
</dbReference>
<feature type="domain" description="Ig-like" evidence="2">
    <location>
        <begin position="109"/>
        <end position="189"/>
    </location>
</feature>
<keyword evidence="4" id="KW-1185">Reference proteome</keyword>
<dbReference type="Gene3D" id="2.60.40.10">
    <property type="entry name" value="Immunoglobulins"/>
    <property type="match status" value="3"/>
</dbReference>
<dbReference type="SMART" id="SM00408">
    <property type="entry name" value="IGc2"/>
    <property type="match status" value="3"/>
</dbReference>
<dbReference type="Pfam" id="PF13927">
    <property type="entry name" value="Ig_3"/>
    <property type="match status" value="3"/>
</dbReference>
<evidence type="ECO:0000259" key="2">
    <source>
        <dbReference type="PROSITE" id="PS50835"/>
    </source>
</evidence>
<dbReference type="Gene3D" id="2.60.40.3360">
    <property type="match status" value="1"/>
</dbReference>
<proteinExistence type="predicted"/>
<dbReference type="InterPro" id="IPR041077">
    <property type="entry name" value="MALT1_Ig"/>
</dbReference>
<dbReference type="InterPro" id="IPR000488">
    <property type="entry name" value="Death_dom"/>
</dbReference>
<dbReference type="InterPro" id="IPR013783">
    <property type="entry name" value="Ig-like_fold"/>
</dbReference>
<dbReference type="OrthoDB" id="412369at2759"/>
<dbReference type="InterPro" id="IPR011600">
    <property type="entry name" value="Pept_C14_caspase"/>
</dbReference>
<dbReference type="InterPro" id="IPR003599">
    <property type="entry name" value="Ig_sub"/>
</dbReference>
<organism evidence="3 4">
    <name type="scientific">Branchiostoma lanceolatum</name>
    <name type="common">Common lancelet</name>
    <name type="synonym">Amphioxus lanceolatum</name>
    <dbReference type="NCBI Taxonomy" id="7740"/>
    <lineage>
        <taxon>Eukaryota</taxon>
        <taxon>Metazoa</taxon>
        <taxon>Chordata</taxon>
        <taxon>Cephalochordata</taxon>
        <taxon>Leptocardii</taxon>
        <taxon>Amphioxiformes</taxon>
        <taxon>Branchiostomatidae</taxon>
        <taxon>Branchiostoma</taxon>
    </lineage>
</organism>
<dbReference type="PROSITE" id="PS50835">
    <property type="entry name" value="IG_LIKE"/>
    <property type="match status" value="3"/>
</dbReference>
<dbReference type="Proteomes" id="UP000838412">
    <property type="component" value="Chromosome 2"/>
</dbReference>
<dbReference type="InterPro" id="IPR001309">
    <property type="entry name" value="Pept_C14_p20"/>
</dbReference>
<dbReference type="Pfam" id="PF00531">
    <property type="entry name" value="Death"/>
    <property type="match status" value="1"/>
</dbReference>
<dbReference type="SUPFAM" id="SSF52129">
    <property type="entry name" value="Caspase-like"/>
    <property type="match status" value="1"/>
</dbReference>
<evidence type="ECO:0000313" key="4">
    <source>
        <dbReference type="Proteomes" id="UP000838412"/>
    </source>
</evidence>
<dbReference type="GO" id="GO:0007165">
    <property type="term" value="P:signal transduction"/>
    <property type="evidence" value="ECO:0007669"/>
    <property type="project" value="InterPro"/>
</dbReference>
<dbReference type="SUPFAM" id="SSF47986">
    <property type="entry name" value="DEATH domain"/>
    <property type="match status" value="1"/>
</dbReference>
<dbReference type="Gene3D" id="1.10.533.10">
    <property type="entry name" value="Death Domain, Fas"/>
    <property type="match status" value="1"/>
</dbReference>
<dbReference type="PROSITE" id="PS50208">
    <property type="entry name" value="CASPASE_P20"/>
    <property type="match status" value="1"/>
</dbReference>
<dbReference type="CDD" id="cd00096">
    <property type="entry name" value="Ig"/>
    <property type="match status" value="3"/>
</dbReference>
<dbReference type="GO" id="GO:0006508">
    <property type="term" value="P:proteolysis"/>
    <property type="evidence" value="ECO:0007669"/>
    <property type="project" value="InterPro"/>
</dbReference>
<dbReference type="InterPro" id="IPR052039">
    <property type="entry name" value="Caspase-related_regulators"/>
</dbReference>
<dbReference type="SMART" id="SM00409">
    <property type="entry name" value="IG"/>
    <property type="match status" value="3"/>
</dbReference>
<name>A0A8J9ZDR0_BRALA</name>
<feature type="domain" description="Ig-like" evidence="2">
    <location>
        <begin position="212"/>
        <end position="292"/>
    </location>
</feature>
<dbReference type="Pfam" id="PF00656">
    <property type="entry name" value="Peptidase_C14"/>
    <property type="match status" value="1"/>
</dbReference>
<dbReference type="InterPro" id="IPR033540">
    <property type="entry name" value="MALT1_IG-like_dom_sf"/>
</dbReference>
<accession>A0A8J9ZDR0</accession>
<dbReference type="InterPro" id="IPR003598">
    <property type="entry name" value="Ig_sub2"/>
</dbReference>
<dbReference type="SUPFAM" id="SSF48726">
    <property type="entry name" value="Immunoglobulin"/>
    <property type="match status" value="3"/>
</dbReference>
<reference evidence="3" key="1">
    <citation type="submission" date="2022-01" db="EMBL/GenBank/DDBJ databases">
        <authorList>
            <person name="Braso-Vives M."/>
        </authorList>
    </citation>
    <scope>NUCLEOTIDE SEQUENCE</scope>
</reference>
<dbReference type="Gene3D" id="3.40.50.1460">
    <property type="match status" value="1"/>
</dbReference>
<evidence type="ECO:0000259" key="1">
    <source>
        <dbReference type="PROSITE" id="PS50208"/>
    </source>
</evidence>
<feature type="domain" description="Ig-like" evidence="2">
    <location>
        <begin position="307"/>
        <end position="381"/>
    </location>
</feature>
<dbReference type="InterPro" id="IPR011029">
    <property type="entry name" value="DEATH-like_dom_sf"/>
</dbReference>
<dbReference type="AlphaFoldDB" id="A0A8J9ZDR0"/>
<dbReference type="GO" id="GO:0004197">
    <property type="term" value="F:cysteine-type endopeptidase activity"/>
    <property type="evidence" value="ECO:0007669"/>
    <property type="project" value="InterPro"/>
</dbReference>
<dbReference type="InterPro" id="IPR036179">
    <property type="entry name" value="Ig-like_dom_sf"/>
</dbReference>
<evidence type="ECO:0000313" key="3">
    <source>
        <dbReference type="EMBL" id="CAH1252721.1"/>
    </source>
</evidence>
<dbReference type="PANTHER" id="PTHR22576:SF37">
    <property type="entry name" value="MUCOSA-ASSOCIATED LYMPHOID TISSUE LYMPHOMA TRANSLOCATION PROTEIN 1"/>
    <property type="match status" value="1"/>
</dbReference>
<sequence>MPPPSHQAIDPSTNICDITFPVFKELCKLLDKPPCSWRNLLAVIPDKIYKKHEIEQQFGLETLKSGGSPSKVLLQDLGSRGKTVRQLISYLEKLQHERALMLLKQEEELRITQQPESVSAMEGDTVELKCKAVSFPYPRYQWYHGNQEITMGTDSVLRIEEVHPENAGQYICRIHKVSSRDPKKPQSYVFTEWAQLTVIAAANASTQYDDPPHIAVQPSPVRVAMNRPVTLSCAARGKPAPFYQWYKDNTLLQGETRREIYYDQAKASDQGVYTCRVWNRIGEVWSQGAQVSVEVPAVTQSCAPGIPEIVMPPVSGDCVLGGTAKFICEARGHGQLIYQWYRDGRPVPGGDRSVLWIPQVTLDVLGSYQCRVSNTAGDVMSKPVWLKLPEGKIGSDPEKPVERYFATDKVALVIGNQFYRNQDNLEASINDAYTLSNILRNQLDFKVVALTNLDLQDMTNAVQAFCELLDEGVYGVFYYGGHGYENRGQQFMMPVDVPVTYRASDCVCAQMVLKKMQEKSTGLNLLLLDMCRMRNKDCSLPPSEDWDIDRPRGNVVFGFATCSNAEAFEVQGERNGIFMSYLKRHITQPLRVTHMLEQVQQGVGQDPQASHVQFPQIVSCLREERTLRDPISFQGHTQEFRVRNQRWAAAHELPEAINICFQSCGVHVKLGFFAEFSNVMVMYLTVLDLGKTQQCLPSLRDFPPGVEIDVKFSNKDKVEDIGCCSNILTHFPNPPKDPHRVFTRVMDIQKIRGNNLELSLFLEYTIDGKQLQESHPILIPKPLVSKMPIWQNPLPPRPLPQHLYPEAGFANPSFQQYPPQQYPPQYYPPPEFQLGPRIARESEYDFDDKLGDLNLNT</sequence>
<gene>
    <name evidence="3" type="primary">MALT1</name>
    <name evidence="3" type="ORF">BLAG_LOCUS12728</name>
</gene>
<dbReference type="InterPro" id="IPR029030">
    <property type="entry name" value="Caspase-like_dom_sf"/>
</dbReference>
<protein>
    <submittedName>
        <fullName evidence="3">MALT1 protein</fullName>
    </submittedName>
</protein>
<dbReference type="InterPro" id="IPR007110">
    <property type="entry name" value="Ig-like_dom"/>
</dbReference>
<dbReference type="PANTHER" id="PTHR22576">
    <property type="entry name" value="MUCOSA ASSOCIATED LYMPHOID TISSUE LYMPHOMA TRANSLOCATION PROTEIN 1/PARACASPASE"/>
    <property type="match status" value="1"/>
</dbReference>
<dbReference type="Pfam" id="PF18703">
    <property type="entry name" value="MALT1_Ig"/>
    <property type="match status" value="1"/>
</dbReference>